<dbReference type="SUPFAM" id="SSF50729">
    <property type="entry name" value="PH domain-like"/>
    <property type="match status" value="1"/>
</dbReference>
<dbReference type="AlphaFoldDB" id="A0A7S0VVA8"/>
<evidence type="ECO:0008006" key="2">
    <source>
        <dbReference type="Google" id="ProtNLM"/>
    </source>
</evidence>
<name>A0A7S0VVA8_9CRYP</name>
<evidence type="ECO:0000313" key="1">
    <source>
        <dbReference type="EMBL" id="CAD8797434.1"/>
    </source>
</evidence>
<dbReference type="InterPro" id="IPR011993">
    <property type="entry name" value="PH-like_dom_sf"/>
</dbReference>
<protein>
    <recommendedName>
        <fullName evidence="2">PH domain-containing protein</fullName>
    </recommendedName>
</protein>
<reference evidence="1" key="1">
    <citation type="submission" date="2021-01" db="EMBL/GenBank/DDBJ databases">
        <authorList>
            <person name="Corre E."/>
            <person name="Pelletier E."/>
            <person name="Niang G."/>
            <person name="Scheremetjew M."/>
            <person name="Finn R."/>
            <person name="Kale V."/>
            <person name="Holt S."/>
            <person name="Cochrane G."/>
            <person name="Meng A."/>
            <person name="Brown T."/>
            <person name="Cohen L."/>
        </authorList>
    </citation>
    <scope>NUCLEOTIDE SEQUENCE</scope>
    <source>
        <strain evidence="1">CCMP443</strain>
    </source>
</reference>
<gene>
    <name evidence="1" type="ORF">HTEP1355_LOCUS11075</name>
</gene>
<proteinExistence type="predicted"/>
<dbReference type="EMBL" id="HBFN01018995">
    <property type="protein sequence ID" value="CAD8797434.1"/>
    <property type="molecule type" value="Transcribed_RNA"/>
</dbReference>
<accession>A0A7S0VVA8</accession>
<organism evidence="1">
    <name type="scientific">Hemiselmis tepida</name>
    <dbReference type="NCBI Taxonomy" id="464990"/>
    <lineage>
        <taxon>Eukaryota</taxon>
        <taxon>Cryptophyceae</taxon>
        <taxon>Cryptomonadales</taxon>
        <taxon>Hemiselmidaceae</taxon>
        <taxon>Hemiselmis</taxon>
    </lineage>
</organism>
<dbReference type="Gene3D" id="2.30.29.30">
    <property type="entry name" value="Pleckstrin-homology domain (PH domain)/Phosphotyrosine-binding domain (PTB)"/>
    <property type="match status" value="1"/>
</dbReference>
<sequence length="133" mass="15421">MCGALAFVCRPLSAAVHAPAQPIVNKKKDLPPDFFIKCFMKGWLRTLPKKQRIWCMIHENNFYFMDNEEDTEPRKFFCYDGCLVNLKGKELEIQTAELMGGSVPRATYKFMAEDEEKALEWYEASLKASSRRN</sequence>